<proteinExistence type="predicted"/>
<organism evidence="1 2">
    <name type="scientific">Pogonophryne albipinna</name>
    <dbReference type="NCBI Taxonomy" id="1090488"/>
    <lineage>
        <taxon>Eukaryota</taxon>
        <taxon>Metazoa</taxon>
        <taxon>Chordata</taxon>
        <taxon>Craniata</taxon>
        <taxon>Vertebrata</taxon>
        <taxon>Euteleostomi</taxon>
        <taxon>Actinopterygii</taxon>
        <taxon>Neopterygii</taxon>
        <taxon>Teleostei</taxon>
        <taxon>Neoteleostei</taxon>
        <taxon>Acanthomorphata</taxon>
        <taxon>Eupercaria</taxon>
        <taxon>Perciformes</taxon>
        <taxon>Notothenioidei</taxon>
        <taxon>Pogonophryne</taxon>
    </lineage>
</organism>
<gene>
    <name evidence="1" type="ORF">JOQ06_008073</name>
</gene>
<comment type="caution">
    <text evidence="1">The sequence shown here is derived from an EMBL/GenBank/DDBJ whole genome shotgun (WGS) entry which is preliminary data.</text>
</comment>
<accession>A0AAD6F9Q0</accession>
<dbReference type="Proteomes" id="UP001219934">
    <property type="component" value="Unassembled WGS sequence"/>
</dbReference>
<dbReference type="EMBL" id="JAPTMU010000020">
    <property type="protein sequence ID" value="KAJ4925887.1"/>
    <property type="molecule type" value="Genomic_DNA"/>
</dbReference>
<dbReference type="AlphaFoldDB" id="A0AAD6F9Q0"/>
<evidence type="ECO:0000313" key="2">
    <source>
        <dbReference type="Proteomes" id="UP001219934"/>
    </source>
</evidence>
<protein>
    <submittedName>
        <fullName evidence="1">Uncharacterized protein</fullName>
    </submittedName>
</protein>
<sequence length="154" mass="16899">MVDSFCQFDIQVSIDKTPAPPLLQWGCCLTDKSSVALSSSPSPSCLCKEQRASGREHSGQDLLVFEIETGQQCGRQDMMLQDATFGKPLPGSPDHNECAEAKVILLCRERMFDRAITQPFGSDILFSPQTGLDVSVPHVCYCRAEAMAVDHCEN</sequence>
<evidence type="ECO:0000313" key="1">
    <source>
        <dbReference type="EMBL" id="KAJ4925887.1"/>
    </source>
</evidence>
<keyword evidence="2" id="KW-1185">Reference proteome</keyword>
<feature type="non-terminal residue" evidence="1">
    <location>
        <position position="1"/>
    </location>
</feature>
<reference evidence="1" key="1">
    <citation type="submission" date="2022-11" db="EMBL/GenBank/DDBJ databases">
        <title>Chromosome-level genome of Pogonophryne albipinna.</title>
        <authorList>
            <person name="Jo E."/>
        </authorList>
    </citation>
    <scope>NUCLEOTIDE SEQUENCE</scope>
    <source>
        <strain evidence="1">SGF0006</strain>
        <tissue evidence="1">Muscle</tissue>
    </source>
</reference>
<name>A0AAD6F9Q0_9TELE</name>